<comment type="caution">
    <text evidence="2">The sequence shown here is derived from an EMBL/GenBank/DDBJ whole genome shotgun (WGS) entry which is preliminary data.</text>
</comment>
<dbReference type="NCBIfam" id="TIGR04191">
    <property type="entry name" value="YphP_YqiW"/>
    <property type="match status" value="1"/>
</dbReference>
<gene>
    <name evidence="2" type="ORF">MM817_00240</name>
</gene>
<organism evidence="2 3">
    <name type="scientific">Sulfoacidibacillus ferrooxidans</name>
    <dbReference type="NCBI Taxonomy" id="2005001"/>
    <lineage>
        <taxon>Bacteria</taxon>
        <taxon>Bacillati</taxon>
        <taxon>Bacillota</taxon>
        <taxon>Bacilli</taxon>
        <taxon>Bacillales</taxon>
        <taxon>Alicyclobacillaceae</taxon>
        <taxon>Sulfoacidibacillus</taxon>
    </lineage>
</organism>
<comment type="similarity">
    <text evidence="1">Belongs to the bacilliredoxin family.</text>
</comment>
<evidence type="ECO:0000256" key="1">
    <source>
        <dbReference type="ARBA" id="ARBA00038305"/>
    </source>
</evidence>
<dbReference type="Pfam" id="PF06491">
    <property type="entry name" value="Disulph_isomer"/>
    <property type="match status" value="1"/>
</dbReference>
<dbReference type="PANTHER" id="PTHR40052">
    <property type="entry name" value="UPF0403 PROTEIN YQIW-RELATED"/>
    <property type="match status" value="1"/>
</dbReference>
<dbReference type="AlphaFoldDB" id="A0A9X2AAU5"/>
<dbReference type="RefSeq" id="WP_419723355.1">
    <property type="nucleotide sequence ID" value="NZ_JALBUF010000001.1"/>
</dbReference>
<dbReference type="PANTHER" id="PTHR40052:SF2">
    <property type="entry name" value="BACILLIREDOXIN BRXA"/>
    <property type="match status" value="1"/>
</dbReference>
<name>A0A9X2AAU5_9BACL</name>
<evidence type="ECO:0008006" key="4">
    <source>
        <dbReference type="Google" id="ProtNLM"/>
    </source>
</evidence>
<proteinExistence type="inferred from homology"/>
<sequence length="143" mass="15809">MAYDSPIFLEIIQPMREELTQIGFQELRTPDEVTVAIENAKGTTLVVVNSICGCAAGIARPAIAAALEKGPQPDHRVTVFAGQDVEATKKVRTYFTNYAPSSPSIGFIKDGEFLYLLQRHQIEGHSMEDVTQQLVTAFEKYFA</sequence>
<keyword evidence="3" id="KW-1185">Reference proteome</keyword>
<dbReference type="Gene3D" id="3.40.30.10">
    <property type="entry name" value="Glutaredoxin"/>
    <property type="match status" value="1"/>
</dbReference>
<reference evidence="2" key="1">
    <citation type="submission" date="2022-03" db="EMBL/GenBank/DDBJ databases">
        <title>Draft Genome Sequence of Firmicute Strain S0AB, a Heterotrophic Iron/Sulfur-Oxidizing Extreme Acidophile.</title>
        <authorList>
            <person name="Vergara E."/>
            <person name="Pakostova E."/>
            <person name="Johnson D.B."/>
            <person name="Holmes D.S."/>
        </authorList>
    </citation>
    <scope>NUCLEOTIDE SEQUENCE</scope>
    <source>
        <strain evidence="2">S0AB</strain>
    </source>
</reference>
<dbReference type="Proteomes" id="UP001139263">
    <property type="component" value="Unassembled WGS sequence"/>
</dbReference>
<accession>A0A9X2AAU5</accession>
<evidence type="ECO:0000313" key="3">
    <source>
        <dbReference type="Proteomes" id="UP001139263"/>
    </source>
</evidence>
<evidence type="ECO:0000313" key="2">
    <source>
        <dbReference type="EMBL" id="MCI0181989.1"/>
    </source>
</evidence>
<dbReference type="InterPro" id="IPR009474">
    <property type="entry name" value="BrxB/BrxA"/>
</dbReference>
<protein>
    <recommendedName>
        <fullName evidence="4">BrxA/BrxB family bacilliredoxin</fullName>
    </recommendedName>
</protein>
<dbReference type="EMBL" id="JALBUF010000001">
    <property type="protein sequence ID" value="MCI0181989.1"/>
    <property type="molecule type" value="Genomic_DNA"/>
</dbReference>